<organism evidence="2 3">
    <name type="scientific">Ornithinimicrobium cerasi</name>
    <dbReference type="NCBI Taxonomy" id="2248773"/>
    <lineage>
        <taxon>Bacteria</taxon>
        <taxon>Bacillati</taxon>
        <taxon>Actinomycetota</taxon>
        <taxon>Actinomycetes</taxon>
        <taxon>Micrococcales</taxon>
        <taxon>Ornithinimicrobiaceae</taxon>
        <taxon>Ornithinimicrobium</taxon>
    </lineage>
</organism>
<dbReference type="RefSeq" id="WP_097186286.1">
    <property type="nucleotide sequence ID" value="NZ_OBQK01000001.1"/>
</dbReference>
<sequence>MSTAIRSAAGALLALPLILSLSVPATAAPPEKDQMSGSSASGWGTAYGELADLPGNVHFVSVDAQEFDGEEKVSGQLRSWACEDGAANPLIEEGVCGEPVGFYDLQAADVDLTMGKRMSSATVTGTFTVVDFYDGCPDYPEPEEGCEQGPPLGSVDLAMEFAAVSKVSTQRTTDSFRDPETGFSYRYMATHRLREAAVTGTLEDIALVDTLGTLGTFKTRTMVKE</sequence>
<feature type="chain" id="PRO_5012108874" evidence="1">
    <location>
        <begin position="28"/>
        <end position="225"/>
    </location>
</feature>
<accession>A0A285VF23</accession>
<dbReference type="EMBL" id="OBQK01000001">
    <property type="protein sequence ID" value="SOC51121.1"/>
    <property type="molecule type" value="Genomic_DNA"/>
</dbReference>
<name>A0A285VF23_9MICO</name>
<gene>
    <name evidence="2" type="ORF">SAMN05421879_10135</name>
</gene>
<dbReference type="Proteomes" id="UP000219688">
    <property type="component" value="Unassembled WGS sequence"/>
</dbReference>
<proteinExistence type="predicted"/>
<evidence type="ECO:0000313" key="2">
    <source>
        <dbReference type="EMBL" id="SOC51121.1"/>
    </source>
</evidence>
<evidence type="ECO:0000256" key="1">
    <source>
        <dbReference type="SAM" id="SignalP"/>
    </source>
</evidence>
<protein>
    <submittedName>
        <fullName evidence="2">Uncharacterized protein</fullName>
    </submittedName>
</protein>
<evidence type="ECO:0000313" key="3">
    <source>
        <dbReference type="Proteomes" id="UP000219688"/>
    </source>
</evidence>
<keyword evidence="3" id="KW-1185">Reference proteome</keyword>
<keyword evidence="1" id="KW-0732">Signal</keyword>
<dbReference type="AlphaFoldDB" id="A0A285VF23"/>
<feature type="signal peptide" evidence="1">
    <location>
        <begin position="1"/>
        <end position="27"/>
    </location>
</feature>
<reference evidence="3" key="1">
    <citation type="submission" date="2017-08" db="EMBL/GenBank/DDBJ databases">
        <authorList>
            <person name="Varghese N."/>
            <person name="Submissions S."/>
        </authorList>
    </citation>
    <scope>NUCLEOTIDE SEQUENCE [LARGE SCALE GENOMIC DNA]</scope>
    <source>
        <strain evidence="3">USBA17B2</strain>
    </source>
</reference>